<evidence type="ECO:0000313" key="2">
    <source>
        <dbReference type="Proteomes" id="UP000625210"/>
    </source>
</evidence>
<accession>A0A8J2VGW4</accession>
<evidence type="ECO:0000313" key="1">
    <source>
        <dbReference type="EMBL" id="GGE10158.1"/>
    </source>
</evidence>
<gene>
    <name evidence="1" type="ORF">GCM10011571_09330</name>
</gene>
<keyword evidence="2" id="KW-1185">Reference proteome</keyword>
<reference evidence="1" key="2">
    <citation type="submission" date="2020-09" db="EMBL/GenBank/DDBJ databases">
        <authorList>
            <person name="Sun Q."/>
            <person name="Zhou Y."/>
        </authorList>
    </citation>
    <scope>NUCLEOTIDE SEQUENCE</scope>
    <source>
        <strain evidence="1">CGMCC 1.15179</strain>
    </source>
</reference>
<name>A0A8J2VGW4_9BACL</name>
<dbReference type="EMBL" id="BMHQ01000003">
    <property type="protein sequence ID" value="GGE10158.1"/>
    <property type="molecule type" value="Genomic_DNA"/>
</dbReference>
<dbReference type="RefSeq" id="WP_188646748.1">
    <property type="nucleotide sequence ID" value="NZ_BMHQ01000003.1"/>
</dbReference>
<sequence length="129" mass="14796">MGKEQSRGSVVQCLSSKEEKALPGAIRKWVAEKKQERGVHLLEHEDTQWVLVAAGIKPNPGHQLIYEGEENREDHCYVKVSEIKPEPGRMYPQIIVYPYLLLKKKDSGKTLKVRTVERKPLFDEDGNKD</sequence>
<organism evidence="1 2">
    <name type="scientific">Marinithermofilum abyssi</name>
    <dbReference type="NCBI Taxonomy" id="1571185"/>
    <lineage>
        <taxon>Bacteria</taxon>
        <taxon>Bacillati</taxon>
        <taxon>Bacillota</taxon>
        <taxon>Bacilli</taxon>
        <taxon>Bacillales</taxon>
        <taxon>Thermoactinomycetaceae</taxon>
        <taxon>Marinithermofilum</taxon>
    </lineage>
</organism>
<reference evidence="1" key="1">
    <citation type="journal article" date="2014" name="Int. J. Syst. Evol. Microbiol.">
        <title>Complete genome sequence of Corynebacterium casei LMG S-19264T (=DSM 44701T), isolated from a smear-ripened cheese.</title>
        <authorList>
            <consortium name="US DOE Joint Genome Institute (JGI-PGF)"/>
            <person name="Walter F."/>
            <person name="Albersmeier A."/>
            <person name="Kalinowski J."/>
            <person name="Ruckert C."/>
        </authorList>
    </citation>
    <scope>NUCLEOTIDE SEQUENCE</scope>
    <source>
        <strain evidence="1">CGMCC 1.15179</strain>
    </source>
</reference>
<dbReference type="AlphaFoldDB" id="A0A8J2VGW4"/>
<comment type="caution">
    <text evidence="1">The sequence shown here is derived from an EMBL/GenBank/DDBJ whole genome shotgun (WGS) entry which is preliminary data.</text>
</comment>
<proteinExistence type="predicted"/>
<dbReference type="Proteomes" id="UP000625210">
    <property type="component" value="Unassembled WGS sequence"/>
</dbReference>
<protein>
    <submittedName>
        <fullName evidence="1">Uncharacterized protein</fullName>
    </submittedName>
</protein>